<evidence type="ECO:0000313" key="2">
    <source>
        <dbReference type="Proteomes" id="UP000326396"/>
    </source>
</evidence>
<reference evidence="1 2" key="1">
    <citation type="submission" date="2019-05" db="EMBL/GenBank/DDBJ databases">
        <title>Mikania micrantha, genome provides insights into the molecular mechanism of rapid growth.</title>
        <authorList>
            <person name="Liu B."/>
        </authorList>
    </citation>
    <scope>NUCLEOTIDE SEQUENCE [LARGE SCALE GENOMIC DNA]</scope>
    <source>
        <strain evidence="1">NLD-2019</strain>
        <tissue evidence="1">Leaf</tissue>
    </source>
</reference>
<evidence type="ECO:0000313" key="1">
    <source>
        <dbReference type="EMBL" id="KAD4385329.1"/>
    </source>
</evidence>
<protein>
    <submittedName>
        <fullName evidence="1">Uncharacterized protein</fullName>
    </submittedName>
</protein>
<dbReference type="AlphaFoldDB" id="A0A5N6N4W4"/>
<gene>
    <name evidence="1" type="ORF">E3N88_25497</name>
</gene>
<dbReference type="Proteomes" id="UP000326396">
    <property type="component" value="Linkage Group LG3"/>
</dbReference>
<accession>A0A5N6N4W4</accession>
<comment type="caution">
    <text evidence="1">The sequence shown here is derived from an EMBL/GenBank/DDBJ whole genome shotgun (WGS) entry which is preliminary data.</text>
</comment>
<sequence length="162" mass="17682">MSSRRGIGKQYLTVILLTALWSIHMWYAQLALGTSRADRTPFQLCAANQRIRQVGLSHRILAPLLLPPGYIGDRFLPLLAVVSDQRGSSVRAGRMGCGGPLLHPRLKNQSSFPLVSLPVATPILGIVVGDEQSLPHRADLFSVLYGLSRHVDVGVYGRLAHP</sequence>
<proteinExistence type="predicted"/>
<name>A0A5N6N4W4_9ASTR</name>
<keyword evidence="2" id="KW-1185">Reference proteome</keyword>
<organism evidence="1 2">
    <name type="scientific">Mikania micrantha</name>
    <name type="common">bitter vine</name>
    <dbReference type="NCBI Taxonomy" id="192012"/>
    <lineage>
        <taxon>Eukaryota</taxon>
        <taxon>Viridiplantae</taxon>
        <taxon>Streptophyta</taxon>
        <taxon>Embryophyta</taxon>
        <taxon>Tracheophyta</taxon>
        <taxon>Spermatophyta</taxon>
        <taxon>Magnoliopsida</taxon>
        <taxon>eudicotyledons</taxon>
        <taxon>Gunneridae</taxon>
        <taxon>Pentapetalae</taxon>
        <taxon>asterids</taxon>
        <taxon>campanulids</taxon>
        <taxon>Asterales</taxon>
        <taxon>Asteraceae</taxon>
        <taxon>Asteroideae</taxon>
        <taxon>Heliantheae alliance</taxon>
        <taxon>Eupatorieae</taxon>
        <taxon>Mikania</taxon>
    </lineage>
</organism>
<dbReference type="EMBL" id="SZYD01000013">
    <property type="protein sequence ID" value="KAD4385329.1"/>
    <property type="molecule type" value="Genomic_DNA"/>
</dbReference>